<dbReference type="Gene3D" id="3.30.450.20">
    <property type="entry name" value="PAS domain"/>
    <property type="match status" value="2"/>
</dbReference>
<evidence type="ECO:0000259" key="4">
    <source>
        <dbReference type="PROSITE" id="PS50883"/>
    </source>
</evidence>
<evidence type="ECO:0000259" key="2">
    <source>
        <dbReference type="PROSITE" id="PS50112"/>
    </source>
</evidence>
<gene>
    <name evidence="6" type="ORF">KL86APRO_10777</name>
</gene>
<dbReference type="CDD" id="cd00130">
    <property type="entry name" value="PAS"/>
    <property type="match status" value="1"/>
</dbReference>
<dbReference type="InterPro" id="IPR035919">
    <property type="entry name" value="EAL_sf"/>
</dbReference>
<dbReference type="Pfam" id="PF00563">
    <property type="entry name" value="EAL"/>
    <property type="match status" value="1"/>
</dbReference>
<dbReference type="SMART" id="SM00091">
    <property type="entry name" value="PAS"/>
    <property type="match status" value="2"/>
</dbReference>
<dbReference type="PROSITE" id="PS50887">
    <property type="entry name" value="GGDEF"/>
    <property type="match status" value="1"/>
</dbReference>
<dbReference type="PANTHER" id="PTHR44757">
    <property type="entry name" value="DIGUANYLATE CYCLASE DGCP"/>
    <property type="match status" value="1"/>
</dbReference>
<feature type="domain" description="PAC" evidence="3">
    <location>
        <begin position="203"/>
        <end position="257"/>
    </location>
</feature>
<evidence type="ECO:0000313" key="6">
    <source>
        <dbReference type="EMBL" id="SBV96580.1"/>
    </source>
</evidence>
<dbReference type="EMBL" id="FLUO01000001">
    <property type="protein sequence ID" value="SBV96580.1"/>
    <property type="molecule type" value="Genomic_DNA"/>
</dbReference>
<dbReference type="InterPro" id="IPR001633">
    <property type="entry name" value="EAL_dom"/>
</dbReference>
<dbReference type="Gene3D" id="3.20.20.450">
    <property type="entry name" value="EAL domain"/>
    <property type="match status" value="1"/>
</dbReference>
<dbReference type="InterPro" id="IPR000014">
    <property type="entry name" value="PAS"/>
</dbReference>
<dbReference type="PROSITE" id="PS50883">
    <property type="entry name" value="EAL"/>
    <property type="match status" value="1"/>
</dbReference>
<dbReference type="InterPro" id="IPR029787">
    <property type="entry name" value="Nucleotide_cyclase"/>
</dbReference>
<sequence>MAISHERTRVREDAPDLRLFDVTGKGMFALDLADDGRIVAVGAMGAALLGIDRDDLVGRLPAEAFPVGVAQAAHDCATLPTFPTRVIQTTLPTRLVSDRTVEWTLHGLAAGAGRVALLEANDVTIRKRNDNRLRNMARAVEQSPISVVITDVRGVIEYVNPRFTHVTGYGYDEAIGTTPSIVKSGFTSPQQYRELWETITAGREWRGELLNRRKNGDLFWEHISISPIRDETGAIVRFVAVKEDVTMRKEYEKRLLYQAHYDDLTKLPNRLLSIDRLTQALARADRNREHVGVAFIDLDNFKKVNDTLGHTYGDDLLRIAARRLVGCIRASDTVGRLGGDEFLIVLPDLHDPAHALSVADKILEAFQEPFLILGHSITTTASVGLTIFPGDGREANILLRNADAAMYRAKDAGRNCCRTFHAGLNAITMHRLRLESLLSGALDRGEIFVVYQPQVDTRTGRLIGAEALARWRSPELGMVSPLDFVPLAEDSGLIEQIGRYVLETACQQLARWRDRLPPGTRVGVNVSPRQVAVPGFADVVEKALADAGLPTHCLEIELTESLFALRVATVVETLNALRAMGVRLAVDDFGTGYSSLSYLREFPVNTVKIDRSFMIPVGDEAADSLVRAIVTMGHSLGLQVVGEGIETAQQLAFLQDVGCDAVQGYFVSKPLSADAFLRFATRA</sequence>
<feature type="domain" description="PAS" evidence="2">
    <location>
        <begin position="132"/>
        <end position="176"/>
    </location>
</feature>
<accession>A0A212JAY2</accession>
<dbReference type="SUPFAM" id="SSF141868">
    <property type="entry name" value="EAL domain-like"/>
    <property type="match status" value="1"/>
</dbReference>
<protein>
    <recommendedName>
        <fullName evidence="7">Diguanylate cyclase</fullName>
    </recommendedName>
</protein>
<name>A0A212JAY2_9PROT</name>
<feature type="domain" description="EAL" evidence="4">
    <location>
        <begin position="431"/>
        <end position="683"/>
    </location>
</feature>
<organism evidence="6">
    <name type="scientific">uncultured Alphaproteobacteria bacterium</name>
    <dbReference type="NCBI Taxonomy" id="91750"/>
    <lineage>
        <taxon>Bacteria</taxon>
        <taxon>Pseudomonadati</taxon>
        <taxon>Pseudomonadota</taxon>
        <taxon>Alphaproteobacteria</taxon>
        <taxon>environmental samples</taxon>
    </lineage>
</organism>
<dbReference type="InterPro" id="IPR035965">
    <property type="entry name" value="PAS-like_dom_sf"/>
</dbReference>
<evidence type="ECO:0000259" key="3">
    <source>
        <dbReference type="PROSITE" id="PS50113"/>
    </source>
</evidence>
<evidence type="ECO:0000256" key="1">
    <source>
        <dbReference type="ARBA" id="ARBA00051114"/>
    </source>
</evidence>
<dbReference type="SMART" id="SM00267">
    <property type="entry name" value="GGDEF"/>
    <property type="match status" value="1"/>
</dbReference>
<dbReference type="PROSITE" id="PS50112">
    <property type="entry name" value="PAS"/>
    <property type="match status" value="1"/>
</dbReference>
<dbReference type="GO" id="GO:0071732">
    <property type="term" value="P:cellular response to nitric oxide"/>
    <property type="evidence" value="ECO:0007669"/>
    <property type="project" value="UniProtKB-ARBA"/>
</dbReference>
<dbReference type="InterPro" id="IPR000700">
    <property type="entry name" value="PAS-assoc_C"/>
</dbReference>
<dbReference type="SUPFAM" id="SSF55073">
    <property type="entry name" value="Nucleotide cyclase"/>
    <property type="match status" value="1"/>
</dbReference>
<dbReference type="CDD" id="cd01949">
    <property type="entry name" value="GGDEF"/>
    <property type="match status" value="1"/>
</dbReference>
<dbReference type="AlphaFoldDB" id="A0A212JAY2"/>
<dbReference type="PANTHER" id="PTHR44757:SF2">
    <property type="entry name" value="BIOFILM ARCHITECTURE MAINTENANCE PROTEIN MBAA"/>
    <property type="match status" value="1"/>
</dbReference>
<dbReference type="SUPFAM" id="SSF55785">
    <property type="entry name" value="PYP-like sensor domain (PAS domain)"/>
    <property type="match status" value="2"/>
</dbReference>
<feature type="domain" description="GGDEF" evidence="5">
    <location>
        <begin position="289"/>
        <end position="422"/>
    </location>
</feature>
<reference evidence="6" key="1">
    <citation type="submission" date="2016-04" db="EMBL/GenBank/DDBJ databases">
        <authorList>
            <person name="Evans L.H."/>
            <person name="Alamgir A."/>
            <person name="Owens N."/>
            <person name="Weber N.D."/>
            <person name="Virtaneva K."/>
            <person name="Barbian K."/>
            <person name="Babar A."/>
            <person name="Rosenke K."/>
        </authorList>
    </citation>
    <scope>NUCLEOTIDE SEQUENCE</scope>
    <source>
        <strain evidence="6">86</strain>
    </source>
</reference>
<dbReference type="Pfam" id="PF00990">
    <property type="entry name" value="GGDEF"/>
    <property type="match status" value="1"/>
</dbReference>
<dbReference type="PROSITE" id="PS50113">
    <property type="entry name" value="PAC"/>
    <property type="match status" value="1"/>
</dbReference>
<dbReference type="NCBIfam" id="TIGR00254">
    <property type="entry name" value="GGDEF"/>
    <property type="match status" value="1"/>
</dbReference>
<dbReference type="SMART" id="SM00052">
    <property type="entry name" value="EAL"/>
    <property type="match status" value="1"/>
</dbReference>
<dbReference type="InterPro" id="IPR000160">
    <property type="entry name" value="GGDEF_dom"/>
</dbReference>
<dbReference type="Pfam" id="PF13426">
    <property type="entry name" value="PAS_9"/>
    <property type="match status" value="1"/>
</dbReference>
<dbReference type="InterPro" id="IPR001610">
    <property type="entry name" value="PAC"/>
</dbReference>
<proteinExistence type="predicted"/>
<dbReference type="FunFam" id="3.20.20.450:FF:000001">
    <property type="entry name" value="Cyclic di-GMP phosphodiesterase yahA"/>
    <property type="match status" value="1"/>
</dbReference>
<dbReference type="NCBIfam" id="TIGR00229">
    <property type="entry name" value="sensory_box"/>
    <property type="match status" value="1"/>
</dbReference>
<dbReference type="SMART" id="SM00086">
    <property type="entry name" value="PAC"/>
    <property type="match status" value="1"/>
</dbReference>
<evidence type="ECO:0000259" key="5">
    <source>
        <dbReference type="PROSITE" id="PS50887"/>
    </source>
</evidence>
<dbReference type="FunFam" id="3.30.70.270:FF:000001">
    <property type="entry name" value="Diguanylate cyclase domain protein"/>
    <property type="match status" value="1"/>
</dbReference>
<dbReference type="GO" id="GO:0071111">
    <property type="term" value="F:cyclic-guanylate-specific phosphodiesterase activity"/>
    <property type="evidence" value="ECO:0007669"/>
    <property type="project" value="UniProtKB-EC"/>
</dbReference>
<comment type="catalytic activity">
    <reaction evidence="1">
        <text>3',3'-c-di-GMP + H2O = 5'-phosphoguanylyl(3'-&gt;5')guanosine + H(+)</text>
        <dbReference type="Rhea" id="RHEA:24902"/>
        <dbReference type="ChEBI" id="CHEBI:15377"/>
        <dbReference type="ChEBI" id="CHEBI:15378"/>
        <dbReference type="ChEBI" id="CHEBI:58754"/>
        <dbReference type="ChEBI" id="CHEBI:58805"/>
        <dbReference type="EC" id="3.1.4.52"/>
    </reaction>
    <physiologicalReaction direction="left-to-right" evidence="1">
        <dbReference type="Rhea" id="RHEA:24903"/>
    </physiologicalReaction>
</comment>
<dbReference type="InterPro" id="IPR052155">
    <property type="entry name" value="Biofilm_reg_signaling"/>
</dbReference>
<dbReference type="Gene3D" id="3.30.70.270">
    <property type="match status" value="1"/>
</dbReference>
<evidence type="ECO:0008006" key="7">
    <source>
        <dbReference type="Google" id="ProtNLM"/>
    </source>
</evidence>
<dbReference type="InterPro" id="IPR043128">
    <property type="entry name" value="Rev_trsase/Diguanyl_cyclase"/>
</dbReference>
<dbReference type="CDD" id="cd01948">
    <property type="entry name" value="EAL"/>
    <property type="match status" value="1"/>
</dbReference>